<protein>
    <submittedName>
        <fullName evidence="1">Uncharacterized protein</fullName>
    </submittedName>
</protein>
<dbReference type="AlphaFoldDB" id="A0A3M7QIC5"/>
<gene>
    <name evidence="1" type="ORF">BpHYR1_049426</name>
</gene>
<comment type="caution">
    <text evidence="1">The sequence shown here is derived from an EMBL/GenBank/DDBJ whole genome shotgun (WGS) entry which is preliminary data.</text>
</comment>
<accession>A0A3M7QIC5</accession>
<dbReference type="EMBL" id="REGN01006015">
    <property type="protein sequence ID" value="RNA11217.1"/>
    <property type="molecule type" value="Genomic_DNA"/>
</dbReference>
<keyword evidence="2" id="KW-1185">Reference proteome</keyword>
<sequence>MQNRESIDQTTMNDMHELAKCVERPKLTVPTKYPKILKTWEVEAFFGNRSSVSKDFFECNCSNCFSKSVLFQIIFLTYLFQIESFEMTNKLVFFSFFDM</sequence>
<dbReference type="Proteomes" id="UP000276133">
    <property type="component" value="Unassembled WGS sequence"/>
</dbReference>
<evidence type="ECO:0000313" key="2">
    <source>
        <dbReference type="Proteomes" id="UP000276133"/>
    </source>
</evidence>
<proteinExistence type="predicted"/>
<evidence type="ECO:0000313" key="1">
    <source>
        <dbReference type="EMBL" id="RNA11217.1"/>
    </source>
</evidence>
<reference evidence="1 2" key="1">
    <citation type="journal article" date="2018" name="Sci. Rep.">
        <title>Genomic signatures of local adaptation to the degree of environmental predictability in rotifers.</title>
        <authorList>
            <person name="Franch-Gras L."/>
            <person name="Hahn C."/>
            <person name="Garcia-Roger E.M."/>
            <person name="Carmona M.J."/>
            <person name="Serra M."/>
            <person name="Gomez A."/>
        </authorList>
    </citation>
    <scope>NUCLEOTIDE SEQUENCE [LARGE SCALE GENOMIC DNA]</scope>
    <source>
        <strain evidence="1">HYR1</strain>
    </source>
</reference>
<organism evidence="1 2">
    <name type="scientific">Brachionus plicatilis</name>
    <name type="common">Marine rotifer</name>
    <name type="synonym">Brachionus muelleri</name>
    <dbReference type="NCBI Taxonomy" id="10195"/>
    <lineage>
        <taxon>Eukaryota</taxon>
        <taxon>Metazoa</taxon>
        <taxon>Spiralia</taxon>
        <taxon>Gnathifera</taxon>
        <taxon>Rotifera</taxon>
        <taxon>Eurotatoria</taxon>
        <taxon>Monogononta</taxon>
        <taxon>Pseudotrocha</taxon>
        <taxon>Ploima</taxon>
        <taxon>Brachionidae</taxon>
        <taxon>Brachionus</taxon>
    </lineage>
</organism>
<name>A0A3M7QIC5_BRAPC</name>